<evidence type="ECO:0000256" key="6">
    <source>
        <dbReference type="RuleBase" id="RU361230"/>
    </source>
</evidence>
<keyword evidence="5 6" id="KW-0946">Virion</keyword>
<keyword evidence="3 6" id="KW-1140">T=1 icosahedral capsid protein</keyword>
<evidence type="ECO:0000256" key="5">
    <source>
        <dbReference type="ARBA" id="ARBA00022844"/>
    </source>
</evidence>
<evidence type="ECO:0000256" key="7">
    <source>
        <dbReference type="SAM" id="MobiDB-lite"/>
    </source>
</evidence>
<dbReference type="Pfam" id="PF02956">
    <property type="entry name" value="TT_ORF1"/>
    <property type="match status" value="1"/>
</dbReference>
<evidence type="ECO:0000256" key="2">
    <source>
        <dbReference type="ARBA" id="ARBA00006131"/>
    </source>
</evidence>
<feature type="region of interest" description="Disordered" evidence="7">
    <location>
        <begin position="605"/>
        <end position="633"/>
    </location>
</feature>
<accession>A0AAU8H7H5</accession>
<protein>
    <recommendedName>
        <fullName evidence="6">Capsid protein</fullName>
    </recommendedName>
</protein>
<evidence type="ECO:0000256" key="1">
    <source>
        <dbReference type="ARBA" id="ARBA00004328"/>
    </source>
</evidence>
<dbReference type="EMBL" id="PP816636">
    <property type="protein sequence ID" value="XCH55882.1"/>
    <property type="molecule type" value="Genomic_DNA"/>
</dbReference>
<reference evidence="8" key="1">
    <citation type="submission" date="2024-05" db="EMBL/GenBank/DDBJ databases">
        <authorList>
            <person name="Laubscher F."/>
            <person name="Chudzinski V."/>
            <person name="Cordey S."/>
            <person name="Hosszu-Fellous K."/>
            <person name="Kaiser L."/>
        </authorList>
    </citation>
    <scope>NUCLEOTIDE SEQUENCE</scope>
    <source>
        <strain evidence="8">GE-0807-24-048</strain>
    </source>
</reference>
<evidence type="ECO:0000256" key="4">
    <source>
        <dbReference type="ARBA" id="ARBA00022561"/>
    </source>
</evidence>
<dbReference type="InterPro" id="IPR004219">
    <property type="entry name" value="TTvirus_Unk"/>
</dbReference>
<name>A0AAU8H7H5_9VIRU</name>
<sequence length="659" mass="78084">MPYYWRRRFYPRRRRFWTRRIRGPISRRWRRRKTIRRRFRLPYRVRRRRFKRKLKFLKLIQFQPETIRRCRIIGTIPLFQGSSERANNNYIQTIYSYVPQDEPGGGGWTIMIESLSSLWDDFQHLKNFWTQSNVALPLFRYLKCYLTFWQSPYTDYIVQVSNCLPMVDTKYTHADSCPQRMLAKRHTIKVPSLETRKRKKPYKRIKVLPPQQMMNKWYFQKDACNMPLLMIIATAVDFRYPFAASKAQSNNITLDCLNPEFFQNHDFVNFSVTQGYQPKVNTYLYAWHQHEHDPNDYKQHPTAANELIYLGNTKDNVPGSPLTQSNYSQITSWGNPFYHEYLTGQRQLYTSTKKPSDLVSGTSVTENLKQVSKLTIPLIRRVRYNPEKDKGDSNTIYLVQTFVNSAWTQPTSENLKMSGFPLHIMTWGIIDWWEKLHEATNIQQSYIFCIITDQFSDKFAPYIIIDSYFQEGTGPYLAPLTTYDTTHWHPKVRFQTKSIHNLAMSGPGCPRTPFDNYIQAKVTYDFHLKWGGCPKTIEKPYDPCSQPNWNIPSNLTAGLQIENPNTDPTTILQKWDWRRDYITEKALKRIKSHSPTDENLQIVTEAARNPPILRQTSETEDETSSSEEEKTPLLQTQLKQLKRTQQLLKRRIHRLTTQL</sequence>
<comment type="similarity">
    <text evidence="2 6">Belongs to the anelloviridae capsid protein family.</text>
</comment>
<evidence type="ECO:0000256" key="3">
    <source>
        <dbReference type="ARBA" id="ARBA00022431"/>
    </source>
</evidence>
<evidence type="ECO:0000313" key="8">
    <source>
        <dbReference type="EMBL" id="XCH55882.1"/>
    </source>
</evidence>
<comment type="subcellular location">
    <subcellularLocation>
        <location evidence="1 6">Virion</location>
    </subcellularLocation>
</comment>
<dbReference type="GO" id="GO:0039615">
    <property type="term" value="C:T=1 icosahedral viral capsid"/>
    <property type="evidence" value="ECO:0007669"/>
    <property type="project" value="UniProtKB-UniRule"/>
</dbReference>
<keyword evidence="4 6" id="KW-0167">Capsid protein</keyword>
<comment type="function">
    <text evidence="6">Self-assembles to form an icosahedral capsid.</text>
</comment>
<organism evidence="8">
    <name type="scientific">Betatorquevirus homini10</name>
    <dbReference type="NCBI Taxonomy" id="3048396"/>
    <lineage>
        <taxon>Viruses</taxon>
        <taxon>Monodnaviria</taxon>
        <taxon>Shotokuvirae</taxon>
        <taxon>Commensaviricota</taxon>
        <taxon>Cardeaviricetes</taxon>
        <taxon>Sanitavirales</taxon>
        <taxon>Anelloviridae</taxon>
        <taxon>Betatorquevirus</taxon>
    </lineage>
</organism>
<proteinExistence type="inferred from homology"/>